<dbReference type="Pfam" id="PF13700">
    <property type="entry name" value="DUF4158"/>
    <property type="match status" value="1"/>
</dbReference>
<evidence type="ECO:0000259" key="6">
    <source>
        <dbReference type="Pfam" id="PF13700"/>
    </source>
</evidence>
<evidence type="ECO:0000259" key="5">
    <source>
        <dbReference type="Pfam" id="PF01526"/>
    </source>
</evidence>
<keyword evidence="8" id="KW-1185">Reference proteome</keyword>
<keyword evidence="2" id="KW-0815">Transposition</keyword>
<dbReference type="GO" id="GO:0006313">
    <property type="term" value="P:DNA transposition"/>
    <property type="evidence" value="ECO:0007669"/>
    <property type="project" value="InterPro"/>
</dbReference>
<dbReference type="AlphaFoldDB" id="A0A511N9F3"/>
<evidence type="ECO:0000313" key="7">
    <source>
        <dbReference type="EMBL" id="GEM49469.1"/>
    </source>
</evidence>
<dbReference type="GO" id="GO:0003677">
    <property type="term" value="F:DNA binding"/>
    <property type="evidence" value="ECO:0007669"/>
    <property type="project" value="UniProtKB-KW"/>
</dbReference>
<evidence type="ECO:0000313" key="8">
    <source>
        <dbReference type="Proteomes" id="UP000321306"/>
    </source>
</evidence>
<sequence>MLTHAQRKTFLKFPDLDEGTLHLHYTLSKPELEWVMEKHGDASRLGYAVHLKIMQHLVRDPETLEIPAYVIQHVAAQLQLPPSLYQDYRSGKQVTLKQHRQDLKRKLGFTSCKQLELYRDFSTFLKPHALQLCTGFPLMALLVDEMRNRKVIWSKIGPLEMTVHQLLDWAEKHTQDLLLVGLGEEGQRQIENLLRPHKSSDDTEYQLLGWFREKHLDANPKSITSLLDKLHFLQQMGLPWEALKLIPRSRQEAMFRESRFLHAQQLRQMEKRKRWSTVLLILMDVTVQITDQVFDLHAKIMQAQLRNCRNKYLEDLQDTQLGLADRLAIHQKVGRVLIEARKQGEDPFKGIDQVVEWDTYVKSVDAVTELTRHTEFDSLSLMARRLEHFQQYSGKLLSHFRFGATAADTPFLDAIEVVKELGKDPDMQVPEDAPLDFVAGRWSKFVVQDGKVNPAYYELCLLDTLTRKLHAGDIHLERSRKYRHFEDYLLPRDTWRIHLKQHPLMVAEDFSVYWENQMKRLSTQLTEVDLKLGQDELQDVRMEAGKMVVSRNRRDITVSGKAKRLGKRLYGMIPTIKITDIMLEVDTWTDYQKHFQHFALSKTIEDVQELYSVILAEGTNLSLRKMAHATNPVNFKRLAFVRECFVREETFRAAQAELVNFHTKLPIAQLWGDGEHSASDGQRFLAAQKASDTGTFNRRYGREPGVTFYTHVSDQYSPFYTKVIASNERDALHILDGLLYHQSDLRITEHTTDTHGFTEAVFALLNLLGFRFTPRIRDLKHLKIFVPDRRKKYPTLSSVVGGGYDRSLVARHWEDILRLVTSIKSGHVTASVILRKLSSFRRRNSLLAALIEVGRIYRTRFMLDWWSDPAMRRVVQRNLNKGELFHDLKKAVFCHGRGEVRDDSLFSQERRAGGLNFLTSLISTWNARYLQAAVKELRSQGEKIDDEVLSHISPLRFEHIVFSGDYVWRQDLLPPEGQLRPLVGMMEAAD</sequence>
<dbReference type="EMBL" id="BJXB01000035">
    <property type="protein sequence ID" value="GEM49469.1"/>
    <property type="molecule type" value="Genomic_DNA"/>
</dbReference>
<keyword evidence="4" id="KW-0233">DNA recombination</keyword>
<evidence type="ECO:0000256" key="2">
    <source>
        <dbReference type="ARBA" id="ARBA00022578"/>
    </source>
</evidence>
<dbReference type="InterPro" id="IPR002513">
    <property type="entry name" value="Tn3_Tnp_DDE_dom"/>
</dbReference>
<dbReference type="Pfam" id="PF01526">
    <property type="entry name" value="DDE_Tnp_Tn3"/>
    <property type="match status" value="1"/>
</dbReference>
<dbReference type="NCBIfam" id="NF033527">
    <property type="entry name" value="transpos_Tn3"/>
    <property type="match status" value="1"/>
</dbReference>
<gene>
    <name evidence="7" type="ORF">DC3_51040</name>
</gene>
<keyword evidence="3" id="KW-0238">DNA-binding</keyword>
<evidence type="ECO:0000256" key="3">
    <source>
        <dbReference type="ARBA" id="ARBA00023125"/>
    </source>
</evidence>
<accession>A0A511N9F3</accession>
<dbReference type="RefSeq" id="WP_186816253.1">
    <property type="nucleotide sequence ID" value="NZ_BJXB01000035.1"/>
</dbReference>
<dbReference type="InterPro" id="IPR047653">
    <property type="entry name" value="Tn3-like_transpos"/>
</dbReference>
<feature type="domain" description="DUF4158" evidence="6">
    <location>
        <begin position="1"/>
        <end position="164"/>
    </location>
</feature>
<protein>
    <submittedName>
        <fullName evidence="7">DDE transposase</fullName>
    </submittedName>
</protein>
<evidence type="ECO:0000256" key="1">
    <source>
        <dbReference type="ARBA" id="ARBA00009402"/>
    </source>
</evidence>
<comment type="similarity">
    <text evidence="1">Belongs to the transposase 7 family.</text>
</comment>
<organism evidence="7 8">
    <name type="scientific">Deinococcus cellulosilyticus (strain DSM 18568 / NBRC 106333 / KACC 11606 / 5516J-15)</name>
    <dbReference type="NCBI Taxonomy" id="1223518"/>
    <lineage>
        <taxon>Bacteria</taxon>
        <taxon>Thermotogati</taxon>
        <taxon>Deinococcota</taxon>
        <taxon>Deinococci</taxon>
        <taxon>Deinococcales</taxon>
        <taxon>Deinococcaceae</taxon>
        <taxon>Deinococcus</taxon>
    </lineage>
</organism>
<comment type="caution">
    <text evidence="7">The sequence shown here is derived from an EMBL/GenBank/DDBJ whole genome shotgun (WGS) entry which is preliminary data.</text>
</comment>
<name>A0A511N9F3_DEIC1</name>
<dbReference type="GO" id="GO:0004803">
    <property type="term" value="F:transposase activity"/>
    <property type="evidence" value="ECO:0007669"/>
    <property type="project" value="InterPro"/>
</dbReference>
<dbReference type="InterPro" id="IPR025296">
    <property type="entry name" value="DUF4158"/>
</dbReference>
<evidence type="ECO:0000256" key="4">
    <source>
        <dbReference type="ARBA" id="ARBA00023172"/>
    </source>
</evidence>
<reference evidence="7 8" key="1">
    <citation type="submission" date="2019-07" db="EMBL/GenBank/DDBJ databases">
        <title>Whole genome shotgun sequence of Deinococcus cellulosilyticus NBRC 106333.</title>
        <authorList>
            <person name="Hosoyama A."/>
            <person name="Uohara A."/>
            <person name="Ohji S."/>
            <person name="Ichikawa N."/>
        </authorList>
    </citation>
    <scope>NUCLEOTIDE SEQUENCE [LARGE SCALE GENOMIC DNA]</scope>
    <source>
        <strain evidence="7 8">NBRC 106333</strain>
    </source>
</reference>
<dbReference type="Proteomes" id="UP000321306">
    <property type="component" value="Unassembled WGS sequence"/>
</dbReference>
<feature type="domain" description="Tn3 transposase DDE" evidence="5">
    <location>
        <begin position="580"/>
        <end position="966"/>
    </location>
</feature>
<proteinExistence type="inferred from homology"/>